<keyword evidence="5" id="KW-1185">Reference proteome</keyword>
<keyword evidence="3" id="KW-0812">Transmembrane</keyword>
<feature type="coiled-coil region" evidence="1">
    <location>
        <begin position="154"/>
        <end position="200"/>
    </location>
</feature>
<sequence length="539" mass="63000">MKLYKSKRKLIKKKQKKLKKIQKREINLNKKQKIQQQKFTQNQQKRKSETSIQDIKIYPHDEQSFQNGNQNKFNDKQDGYSECIKDQTNHNLIQQKQSFSNQSPQNSEAIQNKQILDKDQNLENENISQNKLDIGSQSLTTQGSLPKKGLQGFKENMEKKLMKFKNNKTLLNLNKLDIKINKLQEEIYNLQMKYQDGKKREFMIDHFVGKAIISFQTETQKDKILEIYGDKQNPLCGFLKQNVEQLQFQGQALELEEAPYPKDIYWQNLKYNKSDQFKRQCISFGVNFCGMLICLLVNWLMVAWQQYNNDSHFLQNLISIIASILNSILNFAIIEMIEYLGSQYELVEFEISSFGARVVTNMLSFSFYLPVLPIIGFFTLISLILLYYTYKYVLLRNRSVSFQYGNEISVELTDLLEYIIPVFCASQIIFYSIVTDQQIQYILGSIGVFLGLIVVFVPMDSITKLIFKRIQAKPNDEDFQTAKQHFKTTYAQSNPAIDLIEKNLILKQAQQYGTSKIKQAFEKTLQPQKQNNVDVVIEI</sequence>
<feature type="transmembrane region" description="Helical" evidence="3">
    <location>
        <begin position="439"/>
        <end position="459"/>
    </location>
</feature>
<organism evidence="4 5">
    <name type="scientific">Pseudocohnilembus persalinus</name>
    <name type="common">Ciliate</name>
    <dbReference type="NCBI Taxonomy" id="266149"/>
    <lineage>
        <taxon>Eukaryota</taxon>
        <taxon>Sar</taxon>
        <taxon>Alveolata</taxon>
        <taxon>Ciliophora</taxon>
        <taxon>Intramacronucleata</taxon>
        <taxon>Oligohymenophorea</taxon>
        <taxon>Scuticociliatia</taxon>
        <taxon>Philasterida</taxon>
        <taxon>Pseudocohnilembidae</taxon>
        <taxon>Pseudocohnilembus</taxon>
    </lineage>
</organism>
<keyword evidence="1" id="KW-0175">Coiled coil</keyword>
<evidence type="ECO:0000313" key="4">
    <source>
        <dbReference type="EMBL" id="KRW98159.1"/>
    </source>
</evidence>
<accession>A0A0V0Q7M2</accession>
<evidence type="ECO:0000256" key="3">
    <source>
        <dbReference type="SAM" id="Phobius"/>
    </source>
</evidence>
<feature type="transmembrane region" description="Helical" evidence="3">
    <location>
        <begin position="374"/>
        <end position="394"/>
    </location>
</feature>
<evidence type="ECO:0000256" key="2">
    <source>
        <dbReference type="SAM" id="MobiDB-lite"/>
    </source>
</evidence>
<protein>
    <recommendedName>
        <fullName evidence="6">CSC1/OSCA1-like cytosolic domain-containing protein</fullName>
    </recommendedName>
</protein>
<gene>
    <name evidence="4" type="ORF">PPERSA_02137</name>
</gene>
<feature type="transmembrane region" description="Helical" evidence="3">
    <location>
        <begin position="281"/>
        <end position="301"/>
    </location>
</feature>
<dbReference type="EMBL" id="LDAU01000267">
    <property type="protein sequence ID" value="KRW98159.1"/>
    <property type="molecule type" value="Genomic_DNA"/>
</dbReference>
<reference evidence="4 5" key="1">
    <citation type="journal article" date="2015" name="Sci. Rep.">
        <title>Genome of the facultative scuticociliatosis pathogen Pseudocohnilembus persalinus provides insight into its virulence through horizontal gene transfer.</title>
        <authorList>
            <person name="Xiong J."/>
            <person name="Wang G."/>
            <person name="Cheng J."/>
            <person name="Tian M."/>
            <person name="Pan X."/>
            <person name="Warren A."/>
            <person name="Jiang C."/>
            <person name="Yuan D."/>
            <person name="Miao W."/>
        </authorList>
    </citation>
    <scope>NUCLEOTIDE SEQUENCE [LARGE SCALE GENOMIC DNA]</scope>
    <source>
        <strain evidence="4">36N120E</strain>
    </source>
</reference>
<proteinExistence type="predicted"/>
<keyword evidence="3" id="KW-0472">Membrane</keyword>
<feature type="transmembrane region" description="Helical" evidence="3">
    <location>
        <begin position="415"/>
        <end position="433"/>
    </location>
</feature>
<evidence type="ECO:0000313" key="5">
    <source>
        <dbReference type="Proteomes" id="UP000054937"/>
    </source>
</evidence>
<feature type="region of interest" description="Disordered" evidence="2">
    <location>
        <begin position="1"/>
        <end position="51"/>
    </location>
</feature>
<comment type="caution">
    <text evidence="4">The sequence shown here is derived from an EMBL/GenBank/DDBJ whole genome shotgun (WGS) entry which is preliminary data.</text>
</comment>
<feature type="compositionally biased region" description="Low complexity" evidence="2">
    <location>
        <begin position="34"/>
        <end position="43"/>
    </location>
</feature>
<feature type="transmembrane region" description="Helical" evidence="3">
    <location>
        <begin position="313"/>
        <end position="334"/>
    </location>
</feature>
<keyword evidence="3" id="KW-1133">Transmembrane helix</keyword>
<evidence type="ECO:0008006" key="6">
    <source>
        <dbReference type="Google" id="ProtNLM"/>
    </source>
</evidence>
<evidence type="ECO:0000256" key="1">
    <source>
        <dbReference type="SAM" id="Coils"/>
    </source>
</evidence>
<dbReference type="AlphaFoldDB" id="A0A0V0Q7M2"/>
<feature type="compositionally biased region" description="Basic residues" evidence="2">
    <location>
        <begin position="1"/>
        <end position="22"/>
    </location>
</feature>
<name>A0A0V0Q7M2_PSEPJ</name>
<dbReference type="InParanoid" id="A0A0V0Q7M2"/>
<dbReference type="Proteomes" id="UP000054937">
    <property type="component" value="Unassembled WGS sequence"/>
</dbReference>